<proteinExistence type="predicted"/>
<dbReference type="InterPro" id="IPR002934">
    <property type="entry name" value="Polymerase_NTP_transf_dom"/>
</dbReference>
<reference evidence="2" key="1">
    <citation type="journal article" date="2015" name="Nature">
        <title>Complex archaea that bridge the gap between prokaryotes and eukaryotes.</title>
        <authorList>
            <person name="Spang A."/>
            <person name="Saw J.H."/>
            <person name="Jorgensen S.L."/>
            <person name="Zaremba-Niedzwiedzka K."/>
            <person name="Martijn J."/>
            <person name="Lind A.E."/>
            <person name="van Eijk R."/>
            <person name="Schleper C."/>
            <person name="Guy L."/>
            <person name="Ettema T.J."/>
        </authorList>
    </citation>
    <scope>NUCLEOTIDE SEQUENCE</scope>
</reference>
<comment type="caution">
    <text evidence="2">The sequence shown here is derived from an EMBL/GenBank/DDBJ whole genome shotgun (WGS) entry which is preliminary data.</text>
</comment>
<dbReference type="InterPro" id="IPR043519">
    <property type="entry name" value="NT_sf"/>
</dbReference>
<gene>
    <name evidence="2" type="ORF">LCGC14_1880610</name>
</gene>
<feature type="non-terminal residue" evidence="2">
    <location>
        <position position="1"/>
    </location>
</feature>
<dbReference type="Pfam" id="PF01909">
    <property type="entry name" value="NTP_transf_2"/>
    <property type="match status" value="1"/>
</dbReference>
<accession>A0A0F9G2E3</accession>
<evidence type="ECO:0000313" key="2">
    <source>
        <dbReference type="EMBL" id="KKL92844.1"/>
    </source>
</evidence>
<name>A0A0F9G2E3_9ZZZZ</name>
<evidence type="ECO:0000259" key="1">
    <source>
        <dbReference type="Pfam" id="PF01909"/>
    </source>
</evidence>
<dbReference type="SUPFAM" id="SSF81301">
    <property type="entry name" value="Nucleotidyltransferase"/>
    <property type="match status" value="1"/>
</dbReference>
<dbReference type="GO" id="GO:0016779">
    <property type="term" value="F:nucleotidyltransferase activity"/>
    <property type="evidence" value="ECO:0007669"/>
    <property type="project" value="InterPro"/>
</dbReference>
<sequence length="254" mass="29904">IKKIFTPRDCFRELSNKNHITKIENRSKQLCELFLNKGEIPENSIGITGSTMIGLAKENSDIDLLIYGTETSVAFQEKLKSIFEISNKCRMYKNEEYKRHYKWRVGGSNISFQNFLKSETRKLHQGKFYGIDFFLRYIKSPEDWNGNFYDFKFENYGRISIKAKIIDSSDSIFTPCSYKITPIKIIESDIKFDDVLLNILREISSFRGRFCEHAKLGEIVLVEGKLEKIFYKNSFNHFRILLEDQFKDKMIILS</sequence>
<protein>
    <recommendedName>
        <fullName evidence="1">Polymerase nucleotidyl transferase domain-containing protein</fullName>
    </recommendedName>
</protein>
<dbReference type="EMBL" id="LAZR01019357">
    <property type="protein sequence ID" value="KKL92844.1"/>
    <property type="molecule type" value="Genomic_DNA"/>
</dbReference>
<organism evidence="2">
    <name type="scientific">marine sediment metagenome</name>
    <dbReference type="NCBI Taxonomy" id="412755"/>
    <lineage>
        <taxon>unclassified sequences</taxon>
        <taxon>metagenomes</taxon>
        <taxon>ecological metagenomes</taxon>
    </lineage>
</organism>
<dbReference type="AlphaFoldDB" id="A0A0F9G2E3"/>
<feature type="domain" description="Polymerase nucleotidyl transferase" evidence="1">
    <location>
        <begin position="35"/>
        <end position="80"/>
    </location>
</feature>